<gene>
    <name evidence="2" type="ORF">Tco_0729284</name>
</gene>
<feature type="coiled-coil region" evidence="1">
    <location>
        <begin position="187"/>
        <end position="223"/>
    </location>
</feature>
<name>A0ABQ4YS01_9ASTR</name>
<accession>A0ABQ4YS01</accession>
<protein>
    <recommendedName>
        <fullName evidence="4">Reverse transcriptase domain-containing protein</fullName>
    </recommendedName>
</protein>
<evidence type="ECO:0000313" key="3">
    <source>
        <dbReference type="Proteomes" id="UP001151760"/>
    </source>
</evidence>
<proteinExistence type="predicted"/>
<sequence>MTVNTNFLNSLQLEWNKYVTNVRLTNKLSDNHYDVLFDHLQQYEAPANASRAKRVAKTHDHLALVANTFASSSFSRSPPAYYVTHPASVISYNDDYREEEICDDQEDSLTMSHPKISEYNGSRGLSLLTGLMKEGTLTPLFWSDGFLQDDCRGRRTVHALVEEKGKAKDEYYGKLIFDLGNKVRSSVDQGTATMEKLVEKLGNAEDKAECKKLKKELEEARIMPPKSVHMTQAAIHRMIKENVDADIAAELARHANVRNDARGSRPVKGQDATPTARECTFAGFMKCNPIAFLGTEGAIELLRWFEKTESIFGISDCVEGKKIRFAAATL</sequence>
<organism evidence="2 3">
    <name type="scientific">Tanacetum coccineum</name>
    <dbReference type="NCBI Taxonomy" id="301880"/>
    <lineage>
        <taxon>Eukaryota</taxon>
        <taxon>Viridiplantae</taxon>
        <taxon>Streptophyta</taxon>
        <taxon>Embryophyta</taxon>
        <taxon>Tracheophyta</taxon>
        <taxon>Spermatophyta</taxon>
        <taxon>Magnoliopsida</taxon>
        <taxon>eudicotyledons</taxon>
        <taxon>Gunneridae</taxon>
        <taxon>Pentapetalae</taxon>
        <taxon>asterids</taxon>
        <taxon>campanulids</taxon>
        <taxon>Asterales</taxon>
        <taxon>Asteraceae</taxon>
        <taxon>Asteroideae</taxon>
        <taxon>Anthemideae</taxon>
        <taxon>Anthemidinae</taxon>
        <taxon>Tanacetum</taxon>
    </lineage>
</organism>
<keyword evidence="3" id="KW-1185">Reference proteome</keyword>
<evidence type="ECO:0000313" key="2">
    <source>
        <dbReference type="EMBL" id="GJS79403.1"/>
    </source>
</evidence>
<evidence type="ECO:0008006" key="4">
    <source>
        <dbReference type="Google" id="ProtNLM"/>
    </source>
</evidence>
<reference evidence="2" key="2">
    <citation type="submission" date="2022-01" db="EMBL/GenBank/DDBJ databases">
        <authorList>
            <person name="Yamashiro T."/>
            <person name="Shiraishi A."/>
            <person name="Satake H."/>
            <person name="Nakayama K."/>
        </authorList>
    </citation>
    <scope>NUCLEOTIDE SEQUENCE</scope>
</reference>
<comment type="caution">
    <text evidence="2">The sequence shown here is derived from an EMBL/GenBank/DDBJ whole genome shotgun (WGS) entry which is preliminary data.</text>
</comment>
<evidence type="ECO:0000256" key="1">
    <source>
        <dbReference type="SAM" id="Coils"/>
    </source>
</evidence>
<reference evidence="2" key="1">
    <citation type="journal article" date="2022" name="Int. J. Mol. Sci.">
        <title>Draft Genome of Tanacetum Coccineum: Genomic Comparison of Closely Related Tanacetum-Family Plants.</title>
        <authorList>
            <person name="Yamashiro T."/>
            <person name="Shiraishi A."/>
            <person name="Nakayama K."/>
            <person name="Satake H."/>
        </authorList>
    </citation>
    <scope>NUCLEOTIDE SEQUENCE</scope>
</reference>
<dbReference type="EMBL" id="BQNB010010595">
    <property type="protein sequence ID" value="GJS79403.1"/>
    <property type="molecule type" value="Genomic_DNA"/>
</dbReference>
<keyword evidence="1" id="KW-0175">Coiled coil</keyword>
<dbReference type="Proteomes" id="UP001151760">
    <property type="component" value="Unassembled WGS sequence"/>
</dbReference>